<dbReference type="GO" id="GO:0043171">
    <property type="term" value="P:peptide catabolic process"/>
    <property type="evidence" value="ECO:0007669"/>
    <property type="project" value="TreeGrafter"/>
</dbReference>
<dbReference type="InterPro" id="IPR007863">
    <property type="entry name" value="Peptidase_M16_C"/>
</dbReference>
<dbReference type="GO" id="GO:0004222">
    <property type="term" value="F:metalloendopeptidase activity"/>
    <property type="evidence" value="ECO:0007669"/>
    <property type="project" value="TreeGrafter"/>
</dbReference>
<dbReference type="EMBL" id="KN832899">
    <property type="protein sequence ID" value="KIM93100.1"/>
    <property type="molecule type" value="Genomic_DNA"/>
</dbReference>
<sequence>MADYPQPPTPLFSGIPLKNEGRKGCIRQPGPIETSDGDSRQFQRIRLQSGADFLLVRDPHADRASVATTVGVGYYSDGDTPGIAQAVGEALFHRNEKYPELNAFRKYITKYAGTLNTNTVETTTTLSFDIDAKFKDGPPPIYTAIKIVESVARAIDSKHKERAPLDSARVMQVQKSRSNTDHPWSKFSGGTYDTLKPEACGKTTCDKMAALHQKYYTLSRMKTVILSPEPLENMENNIAELFSDLEEGEDLSNHWEGKSPLRSQDLMTWIFVTALQGLESVEFEFPVPDETGSFEFQPSKYLQYIIEDRGPESIFSSLREKGWVTEVFASMKLSCPGSKGIFACRLLLTETGRDQWKDVVTKFISDLAISQQESLLETIFDDIRAIEDIKFRQSHKVSSIEFTHRISSRMHIMPPGWVVSGYKCRRFDLNQLQEFWDCLRLDNCRVTVISPHLKCDHTEKWYGAKYSYGKMLPDLLAKINSSRAAAISDVRLLRPNRCLPITPTFKVLETKSQANVVKDILNDGIIRCWCEPKYKELKASLFVCLRNPVLYTSARYTAWAVLYSAIVEDRLREALSDAHRLGLVSSLYAHHTGIVIQIYGYNELLLGSLEIVLRVLRVLQDIEIDERQFARVKKRTVDPYRCVEAGLPCTHAIWLAKWLTGDSHSDCELTDELESIMASDIRQFCPFFFGQMHIQLFAYGNVVNKDVIEFADLIKATLKPRGLPKTQWSLIRSPILPSGTYVYRKALHPDIINSSIEYLVFLGEGEVAHAKTLLLSQMLKEPAFRRLVMEAKLGHKIDTDPLMAKTAYYCRIAVEGGESPEYMEGHIRDFLTRHAGEIAGMSTKEFEEIRSASVAKCVKQPDNTRLESIRRWTEILDESLDFNKRVVVNEILALKKEDILGFYNHSILSPNSATLIIKLASQHPAKGVMRPEPHWPEIPYIEIKDVRRYRSQMPLSRCLERPISEFVEQSPLENILSSSL</sequence>
<dbReference type="Pfam" id="PF16187">
    <property type="entry name" value="Peptidase_M16_M"/>
    <property type="match status" value="1"/>
</dbReference>
<keyword evidence="6" id="KW-0482">Metalloprotease</keyword>
<proteinExistence type="inferred from homology"/>
<dbReference type="PANTHER" id="PTHR43690">
    <property type="entry name" value="NARDILYSIN"/>
    <property type="match status" value="1"/>
</dbReference>
<dbReference type="InterPro" id="IPR054734">
    <property type="entry name" value="PqqF-like_C_4"/>
</dbReference>
<dbReference type="Pfam" id="PF00675">
    <property type="entry name" value="Peptidase_M16"/>
    <property type="match status" value="1"/>
</dbReference>
<dbReference type="AlphaFoldDB" id="A0A0C3GAA3"/>
<dbReference type="GO" id="GO:0005829">
    <property type="term" value="C:cytosol"/>
    <property type="evidence" value="ECO:0007669"/>
    <property type="project" value="TreeGrafter"/>
</dbReference>
<name>A0A0C3GAA3_OIDMZ</name>
<keyword evidence="4" id="KW-0378">Hydrolase</keyword>
<evidence type="ECO:0000256" key="5">
    <source>
        <dbReference type="ARBA" id="ARBA00022833"/>
    </source>
</evidence>
<keyword evidence="3" id="KW-0479">Metal-binding</keyword>
<dbReference type="Gene3D" id="3.30.830.10">
    <property type="entry name" value="Metalloenzyme, LuxS/M16 peptidase-like"/>
    <property type="match status" value="4"/>
</dbReference>
<reference evidence="12 13" key="1">
    <citation type="submission" date="2014-04" db="EMBL/GenBank/DDBJ databases">
        <authorList>
            <consortium name="DOE Joint Genome Institute"/>
            <person name="Kuo A."/>
            <person name="Martino E."/>
            <person name="Perotto S."/>
            <person name="Kohler A."/>
            <person name="Nagy L.G."/>
            <person name="Floudas D."/>
            <person name="Copeland A."/>
            <person name="Barry K.W."/>
            <person name="Cichocki N."/>
            <person name="Veneault-Fourrey C."/>
            <person name="LaButti K."/>
            <person name="Lindquist E.A."/>
            <person name="Lipzen A."/>
            <person name="Lundell T."/>
            <person name="Morin E."/>
            <person name="Murat C."/>
            <person name="Sun H."/>
            <person name="Tunlid A."/>
            <person name="Henrissat B."/>
            <person name="Grigoriev I.V."/>
            <person name="Hibbett D.S."/>
            <person name="Martin F."/>
            <person name="Nordberg H.P."/>
            <person name="Cantor M.N."/>
            <person name="Hua S.X."/>
        </authorList>
    </citation>
    <scope>NUCLEOTIDE SEQUENCE [LARGE SCALE GENOMIC DNA]</scope>
    <source>
        <strain evidence="12 13">Zn</strain>
    </source>
</reference>
<keyword evidence="5" id="KW-0862">Zinc</keyword>
<feature type="domain" description="Peptidase M16 C-terminal" evidence="9">
    <location>
        <begin position="205"/>
        <end position="373"/>
    </location>
</feature>
<dbReference type="STRING" id="913774.A0A0C3GAA3"/>
<organism evidence="12 13">
    <name type="scientific">Oidiodendron maius (strain Zn)</name>
    <dbReference type="NCBI Taxonomy" id="913774"/>
    <lineage>
        <taxon>Eukaryota</taxon>
        <taxon>Fungi</taxon>
        <taxon>Dikarya</taxon>
        <taxon>Ascomycota</taxon>
        <taxon>Pezizomycotina</taxon>
        <taxon>Leotiomycetes</taxon>
        <taxon>Leotiomycetes incertae sedis</taxon>
        <taxon>Myxotrichaceae</taxon>
        <taxon>Oidiodendron</taxon>
    </lineage>
</organism>
<dbReference type="InParanoid" id="A0A0C3GAA3"/>
<feature type="compositionally biased region" description="Pro residues" evidence="7">
    <location>
        <begin position="1"/>
        <end position="10"/>
    </location>
</feature>
<evidence type="ECO:0000259" key="9">
    <source>
        <dbReference type="Pfam" id="PF05193"/>
    </source>
</evidence>
<feature type="domain" description="Peptidase M16 N-terminal" evidence="8">
    <location>
        <begin position="54"/>
        <end position="133"/>
    </location>
</feature>
<dbReference type="InterPro" id="IPR050626">
    <property type="entry name" value="Peptidase_M16"/>
</dbReference>
<dbReference type="InterPro" id="IPR011765">
    <property type="entry name" value="Pept_M16_N"/>
</dbReference>
<evidence type="ECO:0000259" key="11">
    <source>
        <dbReference type="Pfam" id="PF22456"/>
    </source>
</evidence>
<dbReference type="GO" id="GO:0005739">
    <property type="term" value="C:mitochondrion"/>
    <property type="evidence" value="ECO:0007669"/>
    <property type="project" value="TreeGrafter"/>
</dbReference>
<dbReference type="Pfam" id="PF05193">
    <property type="entry name" value="Peptidase_M16_C"/>
    <property type="match status" value="1"/>
</dbReference>
<evidence type="ECO:0000256" key="6">
    <source>
        <dbReference type="ARBA" id="ARBA00023049"/>
    </source>
</evidence>
<dbReference type="HOGENOM" id="CLU_303662_0_0_1"/>
<evidence type="ECO:0000259" key="8">
    <source>
        <dbReference type="Pfam" id="PF00675"/>
    </source>
</evidence>
<evidence type="ECO:0000313" key="13">
    <source>
        <dbReference type="Proteomes" id="UP000054321"/>
    </source>
</evidence>
<accession>A0A0C3GAA3</accession>
<dbReference type="GO" id="GO:0051603">
    <property type="term" value="P:proteolysis involved in protein catabolic process"/>
    <property type="evidence" value="ECO:0007669"/>
    <property type="project" value="TreeGrafter"/>
</dbReference>
<protein>
    <recommendedName>
        <fullName evidence="14">Peptidase M16 middle/third domain-containing protein</fullName>
    </recommendedName>
</protein>
<reference evidence="13" key="2">
    <citation type="submission" date="2015-01" db="EMBL/GenBank/DDBJ databases">
        <title>Evolutionary Origins and Diversification of the Mycorrhizal Mutualists.</title>
        <authorList>
            <consortium name="DOE Joint Genome Institute"/>
            <consortium name="Mycorrhizal Genomics Consortium"/>
            <person name="Kohler A."/>
            <person name="Kuo A."/>
            <person name="Nagy L.G."/>
            <person name="Floudas D."/>
            <person name="Copeland A."/>
            <person name="Barry K.W."/>
            <person name="Cichocki N."/>
            <person name="Veneault-Fourrey C."/>
            <person name="LaButti K."/>
            <person name="Lindquist E.A."/>
            <person name="Lipzen A."/>
            <person name="Lundell T."/>
            <person name="Morin E."/>
            <person name="Murat C."/>
            <person name="Riley R."/>
            <person name="Ohm R."/>
            <person name="Sun H."/>
            <person name="Tunlid A."/>
            <person name="Henrissat B."/>
            <person name="Grigoriev I.V."/>
            <person name="Hibbett D.S."/>
            <person name="Martin F."/>
        </authorList>
    </citation>
    <scope>NUCLEOTIDE SEQUENCE [LARGE SCALE GENOMIC DNA]</scope>
    <source>
        <strain evidence="13">Zn</strain>
    </source>
</reference>
<evidence type="ECO:0000313" key="12">
    <source>
        <dbReference type="EMBL" id="KIM93100.1"/>
    </source>
</evidence>
<dbReference type="InterPro" id="IPR032632">
    <property type="entry name" value="Peptidase_M16_M"/>
</dbReference>
<dbReference type="PANTHER" id="PTHR43690:SF18">
    <property type="entry name" value="INSULIN-DEGRADING ENZYME-RELATED"/>
    <property type="match status" value="1"/>
</dbReference>
<feature type="region of interest" description="Disordered" evidence="7">
    <location>
        <begin position="1"/>
        <end position="39"/>
    </location>
</feature>
<dbReference type="GO" id="GO:0046872">
    <property type="term" value="F:metal ion binding"/>
    <property type="evidence" value="ECO:0007669"/>
    <property type="project" value="UniProtKB-KW"/>
</dbReference>
<feature type="domain" description="Coenzyme PQQ synthesis protein F-like C-terminal lobe" evidence="11">
    <location>
        <begin position="774"/>
        <end position="872"/>
    </location>
</feature>
<keyword evidence="2" id="KW-0645">Protease</keyword>
<evidence type="ECO:0000256" key="2">
    <source>
        <dbReference type="ARBA" id="ARBA00022670"/>
    </source>
</evidence>
<dbReference type="Proteomes" id="UP000054321">
    <property type="component" value="Unassembled WGS sequence"/>
</dbReference>
<evidence type="ECO:0000256" key="3">
    <source>
        <dbReference type="ARBA" id="ARBA00022723"/>
    </source>
</evidence>
<gene>
    <name evidence="12" type="ORF">OIDMADRAFT_36033</name>
</gene>
<feature type="domain" description="Peptidase M16 middle/third" evidence="10">
    <location>
        <begin position="391"/>
        <end position="663"/>
    </location>
</feature>
<dbReference type="SUPFAM" id="SSF63411">
    <property type="entry name" value="LuxS/MPP-like metallohydrolase"/>
    <property type="match status" value="4"/>
</dbReference>
<keyword evidence="13" id="KW-1185">Reference proteome</keyword>
<comment type="similarity">
    <text evidence="1">Belongs to the peptidase M16 family.</text>
</comment>
<dbReference type="InterPro" id="IPR011249">
    <property type="entry name" value="Metalloenz_LuxS/M16"/>
</dbReference>
<dbReference type="OrthoDB" id="952271at2759"/>
<evidence type="ECO:0000259" key="10">
    <source>
        <dbReference type="Pfam" id="PF16187"/>
    </source>
</evidence>
<evidence type="ECO:0000256" key="1">
    <source>
        <dbReference type="ARBA" id="ARBA00007261"/>
    </source>
</evidence>
<evidence type="ECO:0000256" key="7">
    <source>
        <dbReference type="SAM" id="MobiDB-lite"/>
    </source>
</evidence>
<dbReference type="Pfam" id="PF22456">
    <property type="entry name" value="PqqF-like_C_4"/>
    <property type="match status" value="1"/>
</dbReference>
<evidence type="ECO:0008006" key="14">
    <source>
        <dbReference type="Google" id="ProtNLM"/>
    </source>
</evidence>
<evidence type="ECO:0000256" key="4">
    <source>
        <dbReference type="ARBA" id="ARBA00022801"/>
    </source>
</evidence>